<sequence length="585" mass="63978">MEKKKDQTLASSTAQEPETNELLLTKEDQSQPNVALATNTNISGSPSHDNAPSLNQQHLPVLHWPCTAQHAVEQNPLISKSSIPTQSPSPIIQSQWQQLPHPQQNPTTNLAQHGQPPQYVQPTAPFWLPQRPVYPLSAVNAPTTFQPLTPVGTTDSGWQAPVAVGGGTSSTNQPETSNFCYHVGYTYPAFPGPWDSSSWWGQAQQSQSPCTYNFPGSYGYYSLPPPPMASCTASLGQSFQRGIIRPTAKLSQKHQQLWDAQSAENVQLWNAVNLLQSEITDYKNRLTKLETEVSSLKPAVEEPTAQVVGTRSVGQRSKRGRPKRSSVNALSSLSECQPRAQARKPPLCRTQSETKAHIFEKVILNKVEDKEKASHSAATMEQENNERISNIVTPHTIDNMEINGNNLMMPTFHNQVHQEFTGVQIGGFGLNSSSELKSIDEKVKDLKTGYSILSQPAKGMNNKGASANYMGTIGTGSLAWHSNISSEDRGRHLLNIGSQGFYSNGNVIRQEGKIISGWSFANEEDASEELEDAVVGSAKDENDEEMGDDASSGAEEIAQKQNESAYKMECALGISPKGLPPHKNW</sequence>
<feature type="compositionally biased region" description="Polar residues" evidence="1">
    <location>
        <begin position="30"/>
        <end position="55"/>
    </location>
</feature>
<name>A0A2N9J9B4_FAGSY</name>
<feature type="region of interest" description="Disordered" evidence="1">
    <location>
        <begin position="302"/>
        <end position="351"/>
    </location>
</feature>
<feature type="compositionally biased region" description="Polar residues" evidence="1">
    <location>
        <begin position="8"/>
        <end position="17"/>
    </location>
</feature>
<evidence type="ECO:0000313" key="2">
    <source>
        <dbReference type="EMBL" id="SPD33123.1"/>
    </source>
</evidence>
<accession>A0A2N9J9B4</accession>
<gene>
    <name evidence="2" type="ORF">FSB_LOCUS61005</name>
</gene>
<feature type="compositionally biased region" description="Polar residues" evidence="1">
    <location>
        <begin position="325"/>
        <end position="335"/>
    </location>
</feature>
<dbReference type="AlphaFoldDB" id="A0A2N9J9B4"/>
<dbReference type="EMBL" id="OIVN01006437">
    <property type="protein sequence ID" value="SPD33123.1"/>
    <property type="molecule type" value="Genomic_DNA"/>
</dbReference>
<feature type="region of interest" description="Disordered" evidence="1">
    <location>
        <begin position="526"/>
        <end position="562"/>
    </location>
</feature>
<proteinExistence type="predicted"/>
<feature type="region of interest" description="Disordered" evidence="1">
    <location>
        <begin position="1"/>
        <end position="55"/>
    </location>
</feature>
<reference evidence="2" key="1">
    <citation type="submission" date="2018-02" db="EMBL/GenBank/DDBJ databases">
        <authorList>
            <person name="Cohen D.B."/>
            <person name="Kent A.D."/>
        </authorList>
    </citation>
    <scope>NUCLEOTIDE SEQUENCE</scope>
</reference>
<organism evidence="2">
    <name type="scientific">Fagus sylvatica</name>
    <name type="common">Beechnut</name>
    <dbReference type="NCBI Taxonomy" id="28930"/>
    <lineage>
        <taxon>Eukaryota</taxon>
        <taxon>Viridiplantae</taxon>
        <taxon>Streptophyta</taxon>
        <taxon>Embryophyta</taxon>
        <taxon>Tracheophyta</taxon>
        <taxon>Spermatophyta</taxon>
        <taxon>Magnoliopsida</taxon>
        <taxon>eudicotyledons</taxon>
        <taxon>Gunneridae</taxon>
        <taxon>Pentapetalae</taxon>
        <taxon>rosids</taxon>
        <taxon>fabids</taxon>
        <taxon>Fagales</taxon>
        <taxon>Fagaceae</taxon>
        <taxon>Fagus</taxon>
    </lineage>
</organism>
<protein>
    <submittedName>
        <fullName evidence="2">Uncharacterized protein</fullName>
    </submittedName>
</protein>
<evidence type="ECO:0000256" key="1">
    <source>
        <dbReference type="SAM" id="MobiDB-lite"/>
    </source>
</evidence>